<dbReference type="EMBL" id="FJ112713">
    <property type="protein sequence ID" value="AFG62564.1"/>
    <property type="molecule type" value="Genomic_DNA"/>
</dbReference>
<organism evidence="1">
    <name type="scientific">Pinus taeda</name>
    <name type="common">Loblolly pine</name>
    <dbReference type="NCBI Taxonomy" id="3352"/>
    <lineage>
        <taxon>Eukaryota</taxon>
        <taxon>Viridiplantae</taxon>
        <taxon>Streptophyta</taxon>
        <taxon>Embryophyta</taxon>
        <taxon>Tracheophyta</taxon>
        <taxon>Spermatophyta</taxon>
        <taxon>Pinopsida</taxon>
        <taxon>Pinidae</taxon>
        <taxon>Conifers I</taxon>
        <taxon>Pinales</taxon>
        <taxon>Pinaceae</taxon>
        <taxon>Pinus</taxon>
        <taxon>Pinus subgen. Pinus</taxon>
    </lineage>
</organism>
<feature type="non-terminal residue" evidence="1">
    <location>
        <position position="116"/>
    </location>
</feature>
<gene>
    <name evidence="1" type="ORF">UMN_3688_01</name>
</gene>
<reference evidence="1" key="1">
    <citation type="submission" date="2008-08" db="EMBL/GenBank/DDBJ databases">
        <title>Nucleotide Diversity and Divergence in the Loblolly Pine Gene Space.</title>
        <authorList>
            <person name="Neale D.B."/>
            <person name="Wegrzyn J.L."/>
            <person name="Lee J.M."/>
            <person name="Eckert A.J."/>
            <person name="Liechty J.D."/>
            <person name="Stevens K.A."/>
            <person name="Langley C.H."/>
        </authorList>
    </citation>
    <scope>NUCLEOTIDE SEQUENCE</scope>
    <source>
        <strain evidence="1">4138</strain>
        <tissue evidence="1">Megagametophyte</tissue>
    </source>
</reference>
<feature type="non-terminal residue" evidence="1">
    <location>
        <position position="1"/>
    </location>
</feature>
<proteinExistence type="predicted"/>
<protein>
    <submittedName>
        <fullName evidence="1">Uncharacterized protein</fullName>
    </submittedName>
</protein>
<dbReference type="GO" id="GO:0006914">
    <property type="term" value="P:autophagy"/>
    <property type="evidence" value="ECO:0007669"/>
    <property type="project" value="InterPro"/>
</dbReference>
<dbReference type="GO" id="GO:0042594">
    <property type="term" value="P:response to starvation"/>
    <property type="evidence" value="ECO:0007669"/>
    <property type="project" value="TreeGrafter"/>
</dbReference>
<dbReference type="GO" id="GO:0005737">
    <property type="term" value="C:cytoplasm"/>
    <property type="evidence" value="ECO:0007669"/>
    <property type="project" value="TreeGrafter"/>
</dbReference>
<name>H9WKM1_PINTA</name>
<dbReference type="PANTHER" id="PTHR13268">
    <property type="entry name" value="BREAST CARCINOMA AMPLIFIED SEQUENCE 3"/>
    <property type="match status" value="1"/>
</dbReference>
<sequence>TEGSQVLGGVNVGYGPMDVGPRWLAYSPSQTLVSDMDHMSSRRLIPIPGIMKEKSMKHYAKESGKQLAAGIITMGGVGYKKLSKYCSDHLPDSKYFIGIVDKTQKCSKNSSFGHAC</sequence>
<dbReference type="InterPro" id="IPR045142">
    <property type="entry name" value="BCAS3-like"/>
</dbReference>
<accession>H9WKM1</accession>
<dbReference type="AlphaFoldDB" id="H9WKM1"/>
<dbReference type="PANTHER" id="PTHR13268:SF0">
    <property type="entry name" value="BCAS3 MICROTUBULE ASSOCIATED CELL MIGRATION FACTOR"/>
    <property type="match status" value="1"/>
</dbReference>
<evidence type="ECO:0000313" key="1">
    <source>
        <dbReference type="EMBL" id="AFG62564.1"/>
    </source>
</evidence>